<dbReference type="InterPro" id="IPR004004">
    <property type="entry name" value="Helic/Pol/Pept_Calicivir-typ"/>
</dbReference>
<dbReference type="PRINTS" id="PR00918">
    <property type="entry name" value="CALICVIRUSNS"/>
</dbReference>
<dbReference type="Gene3D" id="2.40.10.10">
    <property type="entry name" value="Trypsin-like serine proteases"/>
    <property type="match status" value="1"/>
</dbReference>
<evidence type="ECO:0000256" key="20">
    <source>
        <dbReference type="ARBA" id="ARBA00045667"/>
    </source>
</evidence>
<keyword evidence="18" id="KW-1038">Host endoplasmic reticulum</keyword>
<dbReference type="InterPro" id="IPR025662">
    <property type="entry name" value="Sigma_54_int_dom_ATP-bd_1"/>
</dbReference>
<dbReference type="InterPro" id="IPR001205">
    <property type="entry name" value="RNA-dir_pol_C"/>
</dbReference>
<comment type="function">
    <text evidence="1">Plays a role in RNA replication. It is covalently linked to the 5'terminus of both viral single-stranded RNA1 and RNA2 molecules.</text>
</comment>
<dbReference type="InterPro" id="IPR043128">
    <property type="entry name" value="Rev_trsase/Diguanyl_cyclase"/>
</dbReference>
<keyword evidence="9" id="KW-0808">Transferase</keyword>
<dbReference type="GO" id="GO:0003724">
    <property type="term" value="F:RNA helicase activity"/>
    <property type="evidence" value="ECO:0007669"/>
    <property type="project" value="InterPro"/>
</dbReference>
<dbReference type="GO" id="GO:0044220">
    <property type="term" value="C:host cell perinuclear region of cytoplasm"/>
    <property type="evidence" value="ECO:0007669"/>
    <property type="project" value="UniProtKB-SubCell"/>
</dbReference>
<evidence type="ECO:0000256" key="14">
    <source>
        <dbReference type="ARBA" id="ARBA00022807"/>
    </source>
</evidence>
<dbReference type="EMBL" id="MG925372">
    <property type="protein sequence ID" value="AWB36327.1"/>
    <property type="molecule type" value="Genomic_RNA"/>
</dbReference>
<dbReference type="PROSITE" id="PS00675">
    <property type="entry name" value="SIGMA54_INTERACT_1"/>
    <property type="match status" value="1"/>
</dbReference>
<keyword evidence="8" id="KW-0645">Protease</keyword>
<evidence type="ECO:0000256" key="13">
    <source>
        <dbReference type="ARBA" id="ARBA00022801"/>
    </source>
</evidence>
<evidence type="ECO:0000256" key="15">
    <source>
        <dbReference type="ARBA" id="ARBA00022840"/>
    </source>
</evidence>
<dbReference type="InterPro" id="IPR009003">
    <property type="entry name" value="Peptidase_S1_PA"/>
</dbReference>
<dbReference type="Gene3D" id="3.30.70.270">
    <property type="match status" value="1"/>
</dbReference>
<evidence type="ECO:0000313" key="24">
    <source>
        <dbReference type="EMBL" id="AWB36327.1"/>
    </source>
</evidence>
<feature type="domain" description="RdRp catalytic" evidence="21">
    <location>
        <begin position="1491"/>
        <end position="1618"/>
    </location>
</feature>
<keyword evidence="17" id="KW-1133">Transmembrane helix</keyword>
<evidence type="ECO:0000256" key="1">
    <source>
        <dbReference type="ARBA" id="ARBA00002583"/>
    </source>
</evidence>
<comment type="subcellular location">
    <subcellularLocation>
        <location evidence="4">Host endoplasmic reticulum</location>
    </subcellularLocation>
    <subcellularLocation>
        <location evidence="5">Host membrane</location>
        <topology evidence="5">Single-pass membrane protein</topology>
    </subcellularLocation>
</comment>
<dbReference type="InterPro" id="IPR014759">
    <property type="entry name" value="Helicase_SF3_ssRNA_vir"/>
</dbReference>
<dbReference type="GO" id="GO:0005524">
    <property type="term" value="F:ATP binding"/>
    <property type="evidence" value="ECO:0007669"/>
    <property type="project" value="UniProtKB-KW"/>
</dbReference>
<keyword evidence="10" id="KW-0812">Transmembrane</keyword>
<dbReference type="SUPFAM" id="SSF56672">
    <property type="entry name" value="DNA/RNA polymerases"/>
    <property type="match status" value="1"/>
</dbReference>
<dbReference type="InterPro" id="IPR007094">
    <property type="entry name" value="RNA-dir_pol_PSvirus"/>
</dbReference>
<dbReference type="GO" id="GO:0033644">
    <property type="term" value="C:host cell membrane"/>
    <property type="evidence" value="ECO:0007669"/>
    <property type="project" value="UniProtKB-SubCell"/>
</dbReference>
<dbReference type="SUPFAM" id="SSF52540">
    <property type="entry name" value="P-loop containing nucleoside triphosphate hydrolases"/>
    <property type="match status" value="1"/>
</dbReference>
<feature type="domain" description="Peptidase C3" evidence="23">
    <location>
        <begin position="1007"/>
        <end position="1209"/>
    </location>
</feature>
<dbReference type="PROSITE" id="PS51874">
    <property type="entry name" value="PCV_3C_PRO"/>
    <property type="match status" value="1"/>
</dbReference>
<evidence type="ECO:0000256" key="5">
    <source>
        <dbReference type="ARBA" id="ARBA00004379"/>
    </source>
</evidence>
<keyword evidence="13" id="KW-0378">Hydrolase</keyword>
<evidence type="ECO:0000256" key="17">
    <source>
        <dbReference type="ARBA" id="ARBA00022989"/>
    </source>
</evidence>
<evidence type="ECO:0000256" key="11">
    <source>
        <dbReference type="ARBA" id="ARBA00022695"/>
    </source>
</evidence>
<keyword evidence="12" id="KW-0547">Nucleotide-binding</keyword>
<dbReference type="InterPro" id="IPR000605">
    <property type="entry name" value="Helicase_SF3_ssDNA/RNA_vir"/>
</dbReference>
<evidence type="ECO:0000256" key="9">
    <source>
        <dbReference type="ARBA" id="ARBA00022679"/>
    </source>
</evidence>
<dbReference type="PROSITE" id="PS50507">
    <property type="entry name" value="RDRP_SSRNA_POS"/>
    <property type="match status" value="1"/>
</dbReference>
<keyword evidence="14" id="KW-0788">Thiol protease</keyword>
<comment type="function">
    <text evidence="20">Down-regulates the RNA1 polyprotein processing and enhances trans-cleavage of RNA2 polyproteins. The protease cofactor and the putative helicase seem to target the replication complexes to ER membranes. Their physical association causes the membrane rearrangement of host ER that may result in formation of the small membranous vesicles that are the site of viral RNA synthesis.</text>
</comment>
<dbReference type="GO" id="GO:0003723">
    <property type="term" value="F:RNA binding"/>
    <property type="evidence" value="ECO:0007669"/>
    <property type="project" value="InterPro"/>
</dbReference>
<evidence type="ECO:0000256" key="3">
    <source>
        <dbReference type="ARBA" id="ARBA00003682"/>
    </source>
</evidence>
<keyword evidence="7" id="KW-0696">RNA-directed RNA polymerase</keyword>
<comment type="function">
    <text evidence="2">Thiol protease that cleaves the RNA1 and RNA2 polyproteins.</text>
</comment>
<protein>
    <recommendedName>
        <fullName evidence="6">RNA1 polyprotein</fullName>
    </recommendedName>
    <alternativeName>
        <fullName evidence="19">Genome polyprotein B</fullName>
    </alternativeName>
</protein>
<comment type="function">
    <text evidence="3">Replicates the viral genome.</text>
</comment>
<dbReference type="Gene3D" id="1.20.960.20">
    <property type="match status" value="1"/>
</dbReference>
<evidence type="ECO:0000256" key="4">
    <source>
        <dbReference type="ARBA" id="ARBA00004354"/>
    </source>
</evidence>
<keyword evidence="17" id="KW-0472">Membrane</keyword>
<dbReference type="Pfam" id="PF00680">
    <property type="entry name" value="RdRP_1"/>
    <property type="match status" value="1"/>
</dbReference>
<dbReference type="InterPro" id="IPR043502">
    <property type="entry name" value="DNA/RNA_pol_sf"/>
</dbReference>
<evidence type="ECO:0000259" key="23">
    <source>
        <dbReference type="PROSITE" id="PS51874"/>
    </source>
</evidence>
<evidence type="ECO:0000256" key="8">
    <source>
        <dbReference type="ARBA" id="ARBA00022670"/>
    </source>
</evidence>
<evidence type="ECO:0000256" key="12">
    <source>
        <dbReference type="ARBA" id="ARBA00022741"/>
    </source>
</evidence>
<evidence type="ECO:0000259" key="22">
    <source>
        <dbReference type="PROSITE" id="PS51218"/>
    </source>
</evidence>
<evidence type="ECO:0000256" key="6">
    <source>
        <dbReference type="ARBA" id="ARBA00020936"/>
    </source>
</evidence>
<dbReference type="GO" id="GO:0039694">
    <property type="term" value="P:viral RNA genome replication"/>
    <property type="evidence" value="ECO:0007669"/>
    <property type="project" value="InterPro"/>
</dbReference>
<evidence type="ECO:0000256" key="19">
    <source>
        <dbReference type="ARBA" id="ARBA00032135"/>
    </source>
</evidence>
<dbReference type="InterPro" id="IPR043504">
    <property type="entry name" value="Peptidase_S1_PA_chymotrypsin"/>
</dbReference>
<evidence type="ECO:0000256" key="18">
    <source>
        <dbReference type="ARBA" id="ARBA00023184"/>
    </source>
</evidence>
<keyword evidence="15" id="KW-0067">ATP-binding</keyword>
<evidence type="ECO:0000256" key="7">
    <source>
        <dbReference type="ARBA" id="ARBA00022484"/>
    </source>
</evidence>
<dbReference type="GO" id="GO:0006351">
    <property type="term" value="P:DNA-templated transcription"/>
    <property type="evidence" value="ECO:0007669"/>
    <property type="project" value="InterPro"/>
</dbReference>
<dbReference type="GO" id="GO:0006508">
    <property type="term" value="P:proteolysis"/>
    <property type="evidence" value="ECO:0007669"/>
    <property type="project" value="UniProtKB-KW"/>
</dbReference>
<evidence type="ECO:0000256" key="2">
    <source>
        <dbReference type="ARBA" id="ARBA00003602"/>
    </source>
</evidence>
<dbReference type="InterPro" id="IPR044067">
    <property type="entry name" value="PCV_3C_PRO"/>
</dbReference>
<dbReference type="Pfam" id="PF00910">
    <property type="entry name" value="RNA_helicase"/>
    <property type="match status" value="1"/>
</dbReference>
<name>A0A2S0U4A6_9SECO</name>
<sequence>MAFNNVISIHSDGSTMGKDHYKCFATTLTLVAGGGVVDFDDFYSSMRKYKRHPTLCKMFLGCTLGVEVEERDWDAFPTLLVAEVLDIFEDCGFAKASIQDMYTFVRGCCFHYLDAEFIFDKYELTSHEDIASQPSSSIAQGLMSSCAVFARKLPGIVYGKITDAAAFCIKSIWDILEDCFNKAFGSFCPHVYSVLGWVKKAFIAFKSWAEHIAETSFSWLCEARECVVMGLALTSMTCLVALVERFLVATGLLSSSLGLPAMFLTFSVGAICGYKALMSAASSNENGNASMLVDMVKSSCMSLLEALWPSVKMDARNKMYELKCLSRDEARRRAIAKHQEKIGRSSPLSKQEHLDEQWTAFMEYRPSVFDGSEHEEYRQHWYNENDRAIPSHAQFSPVGVLESVAASISTWNSSALVGVGRTCAAFSQIKNGVVALKDILAFICGKLYDCADKVFGFQSAILNDAAVLLGQDLPSWLKECDAMIDYMHLFAVAPRDVIDRMQKLLNQGRKMRSVFIGNERRGSAQVLTIISKAIDKLEVLYHGAVLAGSNLPRRAPFFLFLTGESGTGKSSLTQKLTRDWLVHHELGLDNQYARNSQDPFWSGYRRQAVVTYDDFGAIVKDPSDESEIIPIVSRNPLSLNMASLEEKGMFFDSRLLIASSNFLAASPSSNIHDHPAYERRRHLVVRVELKANIPFNPDSPTDNQRYVVIDTGVPYEIRHVFESYEDLWTCFLNKFDDHEEQEQSFLKSLNIPAGNQGTAMQAIFAASAFMLAYAPGSIQAHISTKHEGCHYLAVRKGILYLWGEGDKLVRVALAGIVKNEEISRAERDSFRAAMQFEYVLRAFPDLNPLAVHYTMEIIKNGWLEEDLTVGSHCPDDYTRKLIEGFPEWMRQYMFILSEAHLDACKKPFFQNLLSDFKMQVCHLYATDFGRWNPILKIAFGCVLAIGLGAAVYSTFSALWQCGTGAKFMMAATATFASGQSVPPNRQEVTEYKFRNVPFKSKHWSKGQACFGDSAHWIMDKCMASITYGSYVAQVCVLPNHQMVGVNHFLRIIPNNTTIKVRSGQGDYWLTWNKNKLSCASDSELAVYRCVQVRQVPSSVLDRCIFDVEKELPKSFEATFLSYKYYADSQQYIPEIAKIDASVVATSHSIAVGSYVRQIPRRLVYDAETIDGDCGSLIVAQRNGQACLVGLHIAFGNGKGVGGFLPQLDTVSVGQFDPGMIDRVEEFEVSAPLGNGCFQVGFLTPENRYRISTKTNLVETPIEWQLETPCEKIPSVITKDDPRLIGTEHTDFNPYVSGMTKYSQEAGPFDAEILDSVCEEILEEWKDASQHFTFEDASLDEAINGVDNLDYFDSMVVNTSEGYPYVLERERQQKGKSRYLEGEIGALSIKPDSQVSKDIAHLYEECKSRVPELVGIECPKDEKVSRAKVFSKPKTRLFTVLPMSYNLVVRMKFLRFVRFLMKKRDVLPCQVGINPYSREWDRVANTLASKGNNILCCDYSRFDGFLPKVVMHKISGMINNLCGGSEEDIRQRENLLMACVGRFAICDKILYRVENGIPSGFPLTVILNCILNEILVRYVYKQVFASNPMIRSSFRDFISMVVYGDDNLISVHPSIVDHFNGDVLKNAMEKMHITITDGVDKTLPTLAFRTLDKCDFLKRSFKMVDGLWVGPMEKASLWGQLHYVNTRNLEMQEAYLTNLESVLRELYLHGKEECQALRRKAMSLKWINLGNVPTLEKIEAFYAEQRGEARPFSLTCDIMLNTSLMGPISTTTEKLPVCMQMIIPNLWVSTAKAYIPEDGDYVVWLNHYGKKENSLVLRYPSGTGRGGLPTRTWLNENFLRKSSNVYKLLIGAYLGKRRIVFISPNDNVVGMVFLTLFAARCGALAVESSNVLLTLAMQQTKNLGYLPDEFPEYF</sequence>
<accession>A0A2S0U4A6</accession>
<keyword evidence="16" id="KW-0693">Viral RNA replication</keyword>
<proteinExistence type="predicted"/>
<keyword evidence="11" id="KW-0548">Nucleotidyltransferase</keyword>
<reference evidence="24" key="1">
    <citation type="journal article" date="2018" name="Viruses">
        <title>Variability Studies of Two Prunus-Infecting Fabaviruses with the Aid of High-Throughput Sequencing.</title>
        <authorList>
            <person name="Koloniuk I."/>
            <person name="Sarkisova T."/>
            <person name="Petrzik K."/>
            <person name="Lenz O."/>
            <person name="Pribylova J."/>
            <person name="Franova J."/>
            <person name="Spak J."/>
            <person name="Lotos L."/>
            <person name="Beta C."/>
            <person name="Katsiani A."/>
            <person name="Candresse T."/>
            <person name="Maliogka V."/>
        </authorList>
    </citation>
    <scope>NUCLEOTIDE SEQUENCE</scope>
    <source>
        <strain evidence="24">SwC-H_1b</strain>
    </source>
</reference>
<dbReference type="GO" id="GO:0003968">
    <property type="term" value="F:RNA-directed RNA polymerase activity"/>
    <property type="evidence" value="ECO:0007669"/>
    <property type="project" value="UniProtKB-KW"/>
</dbReference>
<dbReference type="GO" id="GO:0004197">
    <property type="term" value="F:cysteine-type endopeptidase activity"/>
    <property type="evidence" value="ECO:0007669"/>
    <property type="project" value="InterPro"/>
</dbReference>
<evidence type="ECO:0000259" key="21">
    <source>
        <dbReference type="PROSITE" id="PS50507"/>
    </source>
</evidence>
<dbReference type="SUPFAM" id="SSF50494">
    <property type="entry name" value="Trypsin-like serine proteases"/>
    <property type="match status" value="1"/>
</dbReference>
<dbReference type="GO" id="GO:0044165">
    <property type="term" value="C:host cell endoplasmic reticulum"/>
    <property type="evidence" value="ECO:0007669"/>
    <property type="project" value="UniProtKB-SubCell"/>
</dbReference>
<dbReference type="InterPro" id="IPR027417">
    <property type="entry name" value="P-loop_NTPase"/>
</dbReference>
<evidence type="ECO:0000256" key="10">
    <source>
        <dbReference type="ARBA" id="ARBA00022692"/>
    </source>
</evidence>
<evidence type="ECO:0000256" key="16">
    <source>
        <dbReference type="ARBA" id="ARBA00022953"/>
    </source>
</evidence>
<dbReference type="PROSITE" id="PS51218">
    <property type="entry name" value="SF3_HELICASE_2"/>
    <property type="match status" value="1"/>
</dbReference>
<organism evidence="24">
    <name type="scientific">Cherry virus F</name>
    <dbReference type="NCBI Taxonomy" id="2171759"/>
    <lineage>
        <taxon>Viruses</taxon>
        <taxon>Riboviria</taxon>
        <taxon>Orthornavirae</taxon>
        <taxon>Pisuviricota</taxon>
        <taxon>Pisoniviricetes</taxon>
        <taxon>Picornavirales</taxon>
        <taxon>Secoviridae</taxon>
        <taxon>Comovirinae</taxon>
        <taxon>Fabavirus</taxon>
        <taxon>Fabavirus avii</taxon>
    </lineage>
</organism>
<feature type="domain" description="SF3 helicase" evidence="22">
    <location>
        <begin position="533"/>
        <end position="702"/>
    </location>
</feature>